<accession>A0A810Q0Q2</accession>
<dbReference type="InterPro" id="IPR001387">
    <property type="entry name" value="Cro/C1-type_HTH"/>
</dbReference>
<dbReference type="RefSeq" id="WP_021858110.1">
    <property type="nucleotide sequence ID" value="NZ_AP023418.1"/>
</dbReference>
<keyword evidence="3" id="KW-1185">Reference proteome</keyword>
<evidence type="ECO:0000313" key="2">
    <source>
        <dbReference type="EMBL" id="BCK81909.1"/>
    </source>
</evidence>
<sequence>MFDYSPLWETMQRRGVSQYQLLKSGVDNKTLDALKKGRNITMVTLEKLCRIIGCTPNDVIRFSDEPR</sequence>
<feature type="domain" description="HTH cro/C1-type" evidence="1">
    <location>
        <begin position="7"/>
        <end position="59"/>
    </location>
</feature>
<dbReference type="Gene3D" id="1.10.260.40">
    <property type="entry name" value="lambda repressor-like DNA-binding domains"/>
    <property type="match status" value="1"/>
</dbReference>
<gene>
    <name evidence="2" type="ORF">MM50RIKEN_16720</name>
</gene>
<dbReference type="Pfam" id="PF13443">
    <property type="entry name" value="HTH_26"/>
    <property type="match status" value="1"/>
</dbReference>
<dbReference type="AlphaFoldDB" id="A0A810Q0Q2"/>
<dbReference type="EMBL" id="AP023418">
    <property type="protein sequence ID" value="BCK81909.1"/>
    <property type="molecule type" value="Genomic_DNA"/>
</dbReference>
<dbReference type="KEGG" id="vcop:MM50RIKEN_16720"/>
<proteinExistence type="predicted"/>
<name>A0A810Q0Q2_9FIRM</name>
<evidence type="ECO:0000259" key="1">
    <source>
        <dbReference type="PROSITE" id="PS50943"/>
    </source>
</evidence>
<dbReference type="GO" id="GO:0003677">
    <property type="term" value="F:DNA binding"/>
    <property type="evidence" value="ECO:0007669"/>
    <property type="project" value="InterPro"/>
</dbReference>
<protein>
    <submittedName>
        <fullName evidence="2">Transcriptional regulator</fullName>
    </submittedName>
</protein>
<organism evidence="2 3">
    <name type="scientific">Vescimonas coprocola</name>
    <dbReference type="NCBI Taxonomy" id="2714355"/>
    <lineage>
        <taxon>Bacteria</taxon>
        <taxon>Bacillati</taxon>
        <taxon>Bacillota</taxon>
        <taxon>Clostridia</taxon>
        <taxon>Eubacteriales</taxon>
        <taxon>Oscillospiraceae</taxon>
        <taxon>Vescimonas</taxon>
    </lineage>
</organism>
<dbReference type="PROSITE" id="PS50943">
    <property type="entry name" value="HTH_CROC1"/>
    <property type="match status" value="1"/>
</dbReference>
<dbReference type="Proteomes" id="UP000681035">
    <property type="component" value="Chromosome"/>
</dbReference>
<dbReference type="SUPFAM" id="SSF47413">
    <property type="entry name" value="lambda repressor-like DNA-binding domains"/>
    <property type="match status" value="1"/>
</dbReference>
<reference evidence="2" key="1">
    <citation type="submission" date="2020-09" db="EMBL/GenBank/DDBJ databases">
        <title>New species isolated from human feces.</title>
        <authorList>
            <person name="Kitahara M."/>
            <person name="Shigeno Y."/>
            <person name="Shime M."/>
            <person name="Matsumoto Y."/>
            <person name="Nakamura S."/>
            <person name="Motooka D."/>
            <person name="Fukuoka S."/>
            <person name="Nishikawa H."/>
            <person name="Benno Y."/>
        </authorList>
    </citation>
    <scope>NUCLEOTIDE SEQUENCE</scope>
    <source>
        <strain evidence="2">MM50</strain>
    </source>
</reference>
<dbReference type="InterPro" id="IPR010982">
    <property type="entry name" value="Lambda_DNA-bd_dom_sf"/>
</dbReference>
<evidence type="ECO:0000313" key="3">
    <source>
        <dbReference type="Proteomes" id="UP000681035"/>
    </source>
</evidence>